<proteinExistence type="predicted"/>
<gene>
    <name evidence="1" type="ORF">POPTR_002G164000v4</name>
</gene>
<dbReference type="EMBL" id="CM009291">
    <property type="protein sequence ID" value="KAI9399912.1"/>
    <property type="molecule type" value="Genomic_DNA"/>
</dbReference>
<organism evidence="1 2">
    <name type="scientific">Populus trichocarpa</name>
    <name type="common">Western balsam poplar</name>
    <name type="synonym">Populus balsamifera subsp. trichocarpa</name>
    <dbReference type="NCBI Taxonomy" id="3694"/>
    <lineage>
        <taxon>Eukaryota</taxon>
        <taxon>Viridiplantae</taxon>
        <taxon>Streptophyta</taxon>
        <taxon>Embryophyta</taxon>
        <taxon>Tracheophyta</taxon>
        <taxon>Spermatophyta</taxon>
        <taxon>Magnoliopsida</taxon>
        <taxon>eudicotyledons</taxon>
        <taxon>Gunneridae</taxon>
        <taxon>Pentapetalae</taxon>
        <taxon>rosids</taxon>
        <taxon>fabids</taxon>
        <taxon>Malpighiales</taxon>
        <taxon>Salicaceae</taxon>
        <taxon>Saliceae</taxon>
        <taxon>Populus</taxon>
    </lineage>
</organism>
<name>A0ACC0TE94_POPTR</name>
<sequence length="351" mass="39781">MITNPNNSFAKTICYEDLKPIIEDLQSISICGHVYHEICLQAELLGSGWRSPLFSFCWGWGEEDSELLRGEVERLEGIFLVLNTILERQVKEIKQLNEELYLCKDELKRQVKSMIDSMEQKASILHLIRLKSEELDALKLESIRLHDRNVALTKELVALKLVSDVNLEEDEVLKPASFGIEANNIDTVDIIRKSVVILIRVRLVFVKDSRRQKINKLKTRVQELKIVVEVKDNGTLRALKAPKKTKCKGIVTEGIKDNSSALSTSVSSIGIKEQQTHLTAINNDNCNTLDSATDQEVTASHDDIREVWPILNIRKDSLSPAPLARPVNLLAVPFEFDVTGFKEWLEPNFVV</sequence>
<evidence type="ECO:0000313" key="2">
    <source>
        <dbReference type="Proteomes" id="UP000006729"/>
    </source>
</evidence>
<evidence type="ECO:0000313" key="1">
    <source>
        <dbReference type="EMBL" id="KAI9399912.1"/>
    </source>
</evidence>
<comment type="caution">
    <text evidence="1">The sequence shown here is derived from an EMBL/GenBank/DDBJ whole genome shotgun (WGS) entry which is preliminary data.</text>
</comment>
<dbReference type="Proteomes" id="UP000006729">
    <property type="component" value="Chromosome 2"/>
</dbReference>
<reference evidence="1 2" key="1">
    <citation type="journal article" date="2006" name="Science">
        <title>The genome of black cottonwood, Populus trichocarpa (Torr. &amp; Gray).</title>
        <authorList>
            <person name="Tuskan G.A."/>
            <person name="Difazio S."/>
            <person name="Jansson S."/>
            <person name="Bohlmann J."/>
            <person name="Grigoriev I."/>
            <person name="Hellsten U."/>
            <person name="Putnam N."/>
            <person name="Ralph S."/>
            <person name="Rombauts S."/>
            <person name="Salamov A."/>
            <person name="Schein J."/>
            <person name="Sterck L."/>
            <person name="Aerts A."/>
            <person name="Bhalerao R.R."/>
            <person name="Bhalerao R.P."/>
            <person name="Blaudez D."/>
            <person name="Boerjan W."/>
            <person name="Brun A."/>
            <person name="Brunner A."/>
            <person name="Busov V."/>
            <person name="Campbell M."/>
            <person name="Carlson J."/>
            <person name="Chalot M."/>
            <person name="Chapman J."/>
            <person name="Chen G.L."/>
            <person name="Cooper D."/>
            <person name="Coutinho P.M."/>
            <person name="Couturier J."/>
            <person name="Covert S."/>
            <person name="Cronk Q."/>
            <person name="Cunningham R."/>
            <person name="Davis J."/>
            <person name="Degroeve S."/>
            <person name="Dejardin A."/>
            <person name="Depamphilis C."/>
            <person name="Detter J."/>
            <person name="Dirks B."/>
            <person name="Dubchak I."/>
            <person name="Duplessis S."/>
            <person name="Ehlting J."/>
            <person name="Ellis B."/>
            <person name="Gendler K."/>
            <person name="Goodstein D."/>
            <person name="Gribskov M."/>
            <person name="Grimwood J."/>
            <person name="Groover A."/>
            <person name="Gunter L."/>
            <person name="Hamberger B."/>
            <person name="Heinze B."/>
            <person name="Helariutta Y."/>
            <person name="Henrissat B."/>
            <person name="Holligan D."/>
            <person name="Holt R."/>
            <person name="Huang W."/>
            <person name="Islam-Faridi N."/>
            <person name="Jones S."/>
            <person name="Jones-Rhoades M."/>
            <person name="Jorgensen R."/>
            <person name="Joshi C."/>
            <person name="Kangasjarvi J."/>
            <person name="Karlsson J."/>
            <person name="Kelleher C."/>
            <person name="Kirkpatrick R."/>
            <person name="Kirst M."/>
            <person name="Kohler A."/>
            <person name="Kalluri U."/>
            <person name="Larimer F."/>
            <person name="Leebens-Mack J."/>
            <person name="Leple J.C."/>
            <person name="Locascio P."/>
            <person name="Lou Y."/>
            <person name="Lucas S."/>
            <person name="Martin F."/>
            <person name="Montanini B."/>
            <person name="Napoli C."/>
            <person name="Nelson D.R."/>
            <person name="Nelson C."/>
            <person name="Nieminen K."/>
            <person name="Nilsson O."/>
            <person name="Pereda V."/>
            <person name="Peter G."/>
            <person name="Philippe R."/>
            <person name="Pilate G."/>
            <person name="Poliakov A."/>
            <person name="Razumovskaya J."/>
            <person name="Richardson P."/>
            <person name="Rinaldi C."/>
            <person name="Ritland K."/>
            <person name="Rouze P."/>
            <person name="Ryaboy D."/>
            <person name="Schmutz J."/>
            <person name="Schrader J."/>
            <person name="Segerman B."/>
            <person name="Shin H."/>
            <person name="Siddiqui A."/>
            <person name="Sterky F."/>
            <person name="Terry A."/>
            <person name="Tsai C.J."/>
            <person name="Uberbacher E."/>
            <person name="Unneberg P."/>
            <person name="Vahala J."/>
            <person name="Wall K."/>
            <person name="Wessler S."/>
            <person name="Yang G."/>
            <person name="Yin T."/>
            <person name="Douglas C."/>
            <person name="Marra M."/>
            <person name="Sandberg G."/>
            <person name="Van de Peer Y."/>
            <person name="Rokhsar D."/>
        </authorList>
    </citation>
    <scope>NUCLEOTIDE SEQUENCE [LARGE SCALE GENOMIC DNA]</scope>
    <source>
        <strain evidence="2">cv. Nisqually</strain>
    </source>
</reference>
<accession>A0ACC0TE94</accession>
<keyword evidence="2" id="KW-1185">Reference proteome</keyword>
<protein>
    <submittedName>
        <fullName evidence="1">Uncharacterized protein</fullName>
    </submittedName>
</protein>